<reference evidence="5" key="2">
    <citation type="submission" date="2025-08" db="UniProtKB">
        <authorList>
            <consortium name="Ensembl"/>
        </authorList>
    </citation>
    <scope>IDENTIFICATION</scope>
</reference>
<dbReference type="PANTHER" id="PTHR14270:SF0">
    <property type="entry name" value="NONSENSE-MEDIATED MRNA DECAY FACTOR SMG9"/>
    <property type="match status" value="1"/>
</dbReference>
<dbReference type="FunFam" id="3.40.50.300:FF:001272">
    <property type="entry name" value="SMG9 isoform 2"/>
    <property type="match status" value="1"/>
</dbReference>
<evidence type="ECO:0000313" key="5">
    <source>
        <dbReference type="Ensembl" id="ENSECRP00000024514.1"/>
    </source>
</evidence>
<dbReference type="OrthoDB" id="79514at2759"/>
<proteinExistence type="inferred from homology"/>
<dbReference type="PANTHER" id="PTHR14270">
    <property type="entry name" value="NONSENSE-MEDIATED MRNA DECAY FACTOR SMG9"/>
    <property type="match status" value="1"/>
</dbReference>
<evidence type="ECO:0000256" key="1">
    <source>
        <dbReference type="ARBA" id="ARBA00007712"/>
    </source>
</evidence>
<feature type="compositionally biased region" description="Basic and acidic residues" evidence="4">
    <location>
        <begin position="37"/>
        <end position="50"/>
    </location>
</feature>
<dbReference type="GeneID" id="114667217"/>
<keyword evidence="6" id="KW-1185">Reference proteome</keyword>
<dbReference type="InterPro" id="IPR039177">
    <property type="entry name" value="SMG9"/>
</dbReference>
<sequence length="506" mass="56590">MSESGHSQPGMYGPGRRRRRRREREIGPTGQNLSGPGRERDYMPRERECWEGTEESAGPMLQKTPIILAKPPAERPKSSQTAVPTNAPMEKPIVLIKSREEGKPAPPTDGAIPTTGITVKAEKEGQRPTQPVYQIQNRGMAATAPSSNVDPVIGQAKLLPPEKMKHSIKLVDDQMTWCDSAMEYLLDQTDMLVVGIIGLQGTGKSTIMSLLSANAPEEDQRCYVFRPQSQEIKERGGNQSIGIDFFITQERVIFLDTQPILSPSILDHLINNDRKLPPEYSLPHTYVEMQSLQMAAFLYTVCHVVIVVQDWFTDLSLYRFLQTAEMLKPSTPSTSHDSSGSAGPDEGTEYYPHIVFLQNRAKREDFCPRNLKKMHTVVDKLMMHSHLKYKGSLSMLDCKVFPGLSRGYLETEVNLFLLPGMDSDGDDSLIRAGSATSPLFALLPGYRGHPTFTSLIGKLRSQILSMPRSQLSHTILTEKNWFHYAARIWDGVKKSSALSEYSRLLS</sequence>
<dbReference type="Ensembl" id="ENSECRT00000025050.1">
    <property type="protein sequence ID" value="ENSECRP00000024514.1"/>
    <property type="gene ID" value="ENSECRG00000016600.1"/>
</dbReference>
<keyword evidence="2" id="KW-0866">Nonsense-mediated mRNA decay</keyword>
<dbReference type="GeneTree" id="ENSGT00390000003568"/>
<evidence type="ECO:0000256" key="4">
    <source>
        <dbReference type="SAM" id="MobiDB-lite"/>
    </source>
</evidence>
<gene>
    <name evidence="5" type="primary">SMG9</name>
    <name evidence="5" type="synonym">smg9</name>
</gene>
<name>A0A8C4T2T0_ERPCA</name>
<dbReference type="InterPro" id="IPR027417">
    <property type="entry name" value="P-loop_NTPase"/>
</dbReference>
<dbReference type="SUPFAM" id="SSF52540">
    <property type="entry name" value="P-loop containing nucleoside triphosphate hydrolases"/>
    <property type="match status" value="1"/>
</dbReference>
<dbReference type="RefSeq" id="XP_028678261.1">
    <property type="nucleotide sequence ID" value="XM_028822428.2"/>
</dbReference>
<evidence type="ECO:0000256" key="3">
    <source>
        <dbReference type="ARBA" id="ARBA00029510"/>
    </source>
</evidence>
<reference evidence="5" key="3">
    <citation type="submission" date="2025-09" db="UniProtKB">
        <authorList>
            <consortium name="Ensembl"/>
        </authorList>
    </citation>
    <scope>IDENTIFICATION</scope>
</reference>
<dbReference type="AlphaFoldDB" id="A0A8C4T2T0"/>
<dbReference type="Proteomes" id="UP000694620">
    <property type="component" value="Chromosome 17"/>
</dbReference>
<protein>
    <recommendedName>
        <fullName evidence="3">Nonsense-mediated mRNA decay factor SMG9</fullName>
    </recommendedName>
</protein>
<accession>A0A8C4T2T0</accession>
<evidence type="ECO:0000256" key="2">
    <source>
        <dbReference type="ARBA" id="ARBA00023161"/>
    </source>
</evidence>
<dbReference type="GO" id="GO:0000184">
    <property type="term" value="P:nuclear-transcribed mRNA catabolic process, nonsense-mediated decay"/>
    <property type="evidence" value="ECO:0007669"/>
    <property type="project" value="UniProtKB-KW"/>
</dbReference>
<evidence type="ECO:0000313" key="6">
    <source>
        <dbReference type="Proteomes" id="UP000694620"/>
    </source>
</evidence>
<organism evidence="5 6">
    <name type="scientific">Erpetoichthys calabaricus</name>
    <name type="common">Rope fish</name>
    <name type="synonym">Calamoichthys calabaricus</name>
    <dbReference type="NCBI Taxonomy" id="27687"/>
    <lineage>
        <taxon>Eukaryota</taxon>
        <taxon>Metazoa</taxon>
        <taxon>Chordata</taxon>
        <taxon>Craniata</taxon>
        <taxon>Vertebrata</taxon>
        <taxon>Euteleostomi</taxon>
        <taxon>Actinopterygii</taxon>
        <taxon>Polypteriformes</taxon>
        <taxon>Polypteridae</taxon>
        <taxon>Erpetoichthys</taxon>
    </lineage>
</organism>
<comment type="similarity">
    <text evidence="1">Belongs to the SMG9 family.</text>
</comment>
<reference evidence="5" key="1">
    <citation type="submission" date="2021-06" db="EMBL/GenBank/DDBJ databases">
        <authorList>
            <consortium name="Wellcome Sanger Institute Data Sharing"/>
        </authorList>
    </citation>
    <scope>NUCLEOTIDE SEQUENCE [LARGE SCALE GENOMIC DNA]</scope>
</reference>
<feature type="region of interest" description="Disordered" evidence="4">
    <location>
        <begin position="1"/>
        <end position="88"/>
    </location>
</feature>